<comment type="catalytic activity">
    <reaction evidence="7">
        <text>L-threonyl-[protein] + ATP = O-phospho-L-threonyl-[protein] + ADP + H(+)</text>
        <dbReference type="Rhea" id="RHEA:46608"/>
        <dbReference type="Rhea" id="RHEA-COMP:11060"/>
        <dbReference type="Rhea" id="RHEA-COMP:11605"/>
        <dbReference type="ChEBI" id="CHEBI:15378"/>
        <dbReference type="ChEBI" id="CHEBI:30013"/>
        <dbReference type="ChEBI" id="CHEBI:30616"/>
        <dbReference type="ChEBI" id="CHEBI:61977"/>
        <dbReference type="ChEBI" id="CHEBI:456216"/>
        <dbReference type="EC" id="2.7.11.1"/>
    </reaction>
</comment>
<sequence>MGGKNSCQSTWCTKKAEYLCNCKNIKICEDCKDNKHYGEQHEVEELNSQPKTHNPDAPISTSSLVFTRNIYRSPEGSTEVFEGRVVHRPDKVAIKVMYCRNEGELRKKQQEAKLQKSMVHPNICSCLGYFIDENYGPGFKFLIVMEFSEKGDLEQDIEYRKIRNDYWPENQLLTHWTEIIDAFAYLQEMNMTHGDVKPRNLFLANNGKLKLGDFGESRQGMQALVTKTYQVTGTVMYFSPKLFKEYLEIIKGNNVRGDVRHNPIKSDVFSLGLTFLHMASLAKPTDLNNLEVGIDNLQKQVERAIAKLSYSDKVKILLAHMLAVQENKRWDFKQLKHHLSQGDLEHDLNEVSKQNEETDAKPAAKSVPKIEGHFAISLAQVPGRAYICEIDNRKIRKTSSLNSHRFQSSSRVAVIDEGVVVTGGLKNSKNVFLINLVTRDSAKLEDMKQGRAWHAITVLNKDLFVIGGRDPERKEPIKSVEIYKDGKWDECEPLNIERENATALAVDNEIYVVGGANKSTKRLELISSIEKYFEGHWEVLSLNLPVPMSGVGLVNSAPRTIMIIGGGRERGVSSPETFEWNLDTNQIVLEEKALPEGDTFGSNSYFIDESKNEVIIIGFLLGIFIYSRATKEWEQEGFKS</sequence>
<dbReference type="InterPro" id="IPR006652">
    <property type="entry name" value="Kelch_1"/>
</dbReference>
<dbReference type="SUPFAM" id="SSF117281">
    <property type="entry name" value="Kelch motif"/>
    <property type="match status" value="1"/>
</dbReference>
<evidence type="ECO:0000256" key="8">
    <source>
        <dbReference type="ARBA" id="ARBA00048679"/>
    </source>
</evidence>
<evidence type="ECO:0000256" key="3">
    <source>
        <dbReference type="ARBA" id="ARBA00022679"/>
    </source>
</evidence>
<dbReference type="Pfam" id="PF00069">
    <property type="entry name" value="Pkinase"/>
    <property type="match status" value="1"/>
</dbReference>
<dbReference type="InterPro" id="IPR008271">
    <property type="entry name" value="Ser/Thr_kinase_AS"/>
</dbReference>
<dbReference type="PROSITE" id="PS50011">
    <property type="entry name" value="PROTEIN_KINASE_DOM"/>
    <property type="match status" value="1"/>
</dbReference>
<evidence type="ECO:0000256" key="6">
    <source>
        <dbReference type="ARBA" id="ARBA00022840"/>
    </source>
</evidence>
<dbReference type="SMART" id="SM00612">
    <property type="entry name" value="Kelch"/>
    <property type="match status" value="3"/>
</dbReference>
<dbReference type="InterPro" id="IPR050660">
    <property type="entry name" value="NEK_Ser/Thr_kinase"/>
</dbReference>
<comment type="caution">
    <text evidence="10">The sequence shown here is derived from an EMBL/GenBank/DDBJ whole genome shotgun (WGS) entry which is preliminary data.</text>
</comment>
<evidence type="ECO:0000256" key="7">
    <source>
        <dbReference type="ARBA" id="ARBA00047899"/>
    </source>
</evidence>
<feature type="domain" description="Protein kinase" evidence="9">
    <location>
        <begin position="66"/>
        <end position="340"/>
    </location>
</feature>
<organism evidence="10 11">
    <name type="scientific">Blepharisma stoltei</name>
    <dbReference type="NCBI Taxonomy" id="1481888"/>
    <lineage>
        <taxon>Eukaryota</taxon>
        <taxon>Sar</taxon>
        <taxon>Alveolata</taxon>
        <taxon>Ciliophora</taxon>
        <taxon>Postciliodesmatophora</taxon>
        <taxon>Heterotrichea</taxon>
        <taxon>Heterotrichida</taxon>
        <taxon>Blepharismidae</taxon>
        <taxon>Blepharisma</taxon>
    </lineage>
</organism>
<dbReference type="InterPro" id="IPR000719">
    <property type="entry name" value="Prot_kinase_dom"/>
</dbReference>
<name>A0AAU9JBZ0_9CILI</name>
<dbReference type="PANTHER" id="PTHR43671">
    <property type="entry name" value="SERINE/THREONINE-PROTEIN KINASE NEK"/>
    <property type="match status" value="1"/>
</dbReference>
<keyword evidence="2" id="KW-0723">Serine/threonine-protein kinase</keyword>
<dbReference type="GO" id="GO:0005524">
    <property type="term" value="F:ATP binding"/>
    <property type="evidence" value="ECO:0007669"/>
    <property type="project" value="UniProtKB-KW"/>
</dbReference>
<evidence type="ECO:0000256" key="5">
    <source>
        <dbReference type="ARBA" id="ARBA00022777"/>
    </source>
</evidence>
<dbReference type="SUPFAM" id="SSF56112">
    <property type="entry name" value="Protein kinase-like (PK-like)"/>
    <property type="match status" value="1"/>
</dbReference>
<dbReference type="SMART" id="SM00220">
    <property type="entry name" value="S_TKc"/>
    <property type="match status" value="1"/>
</dbReference>
<accession>A0AAU9JBZ0</accession>
<dbReference type="PANTHER" id="PTHR43671:SF98">
    <property type="entry name" value="SERINE_THREONINE-PROTEIN KINASE NEK11"/>
    <property type="match status" value="1"/>
</dbReference>
<evidence type="ECO:0000259" key="9">
    <source>
        <dbReference type="PROSITE" id="PS50011"/>
    </source>
</evidence>
<dbReference type="EC" id="2.7.11.1" evidence="1"/>
<evidence type="ECO:0000256" key="2">
    <source>
        <dbReference type="ARBA" id="ARBA00022527"/>
    </source>
</evidence>
<dbReference type="PROSITE" id="PS00108">
    <property type="entry name" value="PROTEIN_KINASE_ST"/>
    <property type="match status" value="1"/>
</dbReference>
<evidence type="ECO:0000256" key="4">
    <source>
        <dbReference type="ARBA" id="ARBA00022741"/>
    </source>
</evidence>
<keyword evidence="4" id="KW-0547">Nucleotide-binding</keyword>
<keyword evidence="6" id="KW-0067">ATP-binding</keyword>
<proteinExistence type="predicted"/>
<evidence type="ECO:0000256" key="1">
    <source>
        <dbReference type="ARBA" id="ARBA00012513"/>
    </source>
</evidence>
<keyword evidence="11" id="KW-1185">Reference proteome</keyword>
<evidence type="ECO:0000313" key="11">
    <source>
        <dbReference type="Proteomes" id="UP001162131"/>
    </source>
</evidence>
<dbReference type="AlphaFoldDB" id="A0AAU9JBZ0"/>
<protein>
    <recommendedName>
        <fullName evidence="1">non-specific serine/threonine protein kinase</fullName>
        <ecNumber evidence="1">2.7.11.1</ecNumber>
    </recommendedName>
</protein>
<dbReference type="InterPro" id="IPR015915">
    <property type="entry name" value="Kelch-typ_b-propeller"/>
</dbReference>
<dbReference type="InterPro" id="IPR011009">
    <property type="entry name" value="Kinase-like_dom_sf"/>
</dbReference>
<dbReference type="Pfam" id="PF01344">
    <property type="entry name" value="Kelch_1"/>
    <property type="match status" value="1"/>
</dbReference>
<reference evidence="10" key="1">
    <citation type="submission" date="2021-09" db="EMBL/GenBank/DDBJ databases">
        <authorList>
            <consortium name="AG Swart"/>
            <person name="Singh M."/>
            <person name="Singh A."/>
            <person name="Seah K."/>
            <person name="Emmerich C."/>
        </authorList>
    </citation>
    <scope>NUCLEOTIDE SEQUENCE</scope>
    <source>
        <strain evidence="10">ATCC30299</strain>
    </source>
</reference>
<gene>
    <name evidence="10" type="ORF">BSTOLATCC_MIC33168</name>
</gene>
<dbReference type="Gene3D" id="1.10.510.10">
    <property type="entry name" value="Transferase(Phosphotransferase) domain 1"/>
    <property type="match status" value="1"/>
</dbReference>
<dbReference type="GO" id="GO:0004674">
    <property type="term" value="F:protein serine/threonine kinase activity"/>
    <property type="evidence" value="ECO:0007669"/>
    <property type="project" value="UniProtKB-KW"/>
</dbReference>
<comment type="catalytic activity">
    <reaction evidence="8">
        <text>L-seryl-[protein] + ATP = O-phospho-L-seryl-[protein] + ADP + H(+)</text>
        <dbReference type="Rhea" id="RHEA:17989"/>
        <dbReference type="Rhea" id="RHEA-COMP:9863"/>
        <dbReference type="Rhea" id="RHEA-COMP:11604"/>
        <dbReference type="ChEBI" id="CHEBI:15378"/>
        <dbReference type="ChEBI" id="CHEBI:29999"/>
        <dbReference type="ChEBI" id="CHEBI:30616"/>
        <dbReference type="ChEBI" id="CHEBI:83421"/>
        <dbReference type="ChEBI" id="CHEBI:456216"/>
        <dbReference type="EC" id="2.7.11.1"/>
    </reaction>
</comment>
<keyword evidence="3" id="KW-0808">Transferase</keyword>
<dbReference type="Proteomes" id="UP001162131">
    <property type="component" value="Unassembled WGS sequence"/>
</dbReference>
<keyword evidence="5" id="KW-0418">Kinase</keyword>
<evidence type="ECO:0000313" key="10">
    <source>
        <dbReference type="EMBL" id="CAG9323268.1"/>
    </source>
</evidence>
<dbReference type="EMBL" id="CAJZBQ010000033">
    <property type="protein sequence ID" value="CAG9323268.1"/>
    <property type="molecule type" value="Genomic_DNA"/>
</dbReference>
<dbReference type="Gene3D" id="2.120.10.80">
    <property type="entry name" value="Kelch-type beta propeller"/>
    <property type="match status" value="1"/>
</dbReference>